<sequence length="407" mass="46807">MCCTNENYLKPLTKGKWCLNWGKALGKKCTTNNECKSSKRPQASCVDGECCTRPREIIEEEKEGESDLILKESSEESQEIEKEKKKNKSKEEDEMGNEEDKYEEDFESLESGEDREEDVDRDKNDDIDVNNQRELSEGRKICRSKGFVYKKVRRCSPNLTCGNKYIFLCISGHCCLKKEENYEEDLNNGRLPFAPFGFCLLTRKYRRFIGRLCNKISDCPKAFDVNRKRVPIRCLKGACCASMSQNKNVWNKKSKRNKHENVVEEEEDSWILPQKQKDNGFCFDGTPSRTQCISQRDCPNYNRQICENGICCSPNIDQKQCAGCKLNFYCVPPGVCCECRFGMPQKGIKDCNDNNQCKSGYKCEKRNGFCCPRCPKGRMPFGSCYKGKCAENYFCSVGNICCEIEEN</sequence>
<organism evidence="2 3">
    <name type="scientific">Meloidogyne incognita</name>
    <name type="common">Southern root-knot nematode worm</name>
    <name type="synonym">Oxyuris incognita</name>
    <dbReference type="NCBI Taxonomy" id="6306"/>
    <lineage>
        <taxon>Eukaryota</taxon>
        <taxon>Metazoa</taxon>
        <taxon>Ecdysozoa</taxon>
        <taxon>Nematoda</taxon>
        <taxon>Chromadorea</taxon>
        <taxon>Rhabditida</taxon>
        <taxon>Tylenchina</taxon>
        <taxon>Tylenchomorpha</taxon>
        <taxon>Tylenchoidea</taxon>
        <taxon>Meloidogynidae</taxon>
        <taxon>Meloidogyninae</taxon>
        <taxon>Meloidogyne</taxon>
        <taxon>Meloidogyne incognita group</taxon>
    </lineage>
</organism>
<evidence type="ECO:0000256" key="1">
    <source>
        <dbReference type="SAM" id="MobiDB-lite"/>
    </source>
</evidence>
<feature type="compositionally biased region" description="Acidic residues" evidence="1">
    <location>
        <begin position="92"/>
        <end position="117"/>
    </location>
</feature>
<protein>
    <submittedName>
        <fullName evidence="3">Uncharacterized protein</fullName>
    </submittedName>
</protein>
<proteinExistence type="predicted"/>
<evidence type="ECO:0000313" key="3">
    <source>
        <dbReference type="WBParaSite" id="Minc3s02399g29854"/>
    </source>
</evidence>
<dbReference type="AlphaFoldDB" id="A0A914MTQ1"/>
<dbReference type="WBParaSite" id="Minc3s02399g29854">
    <property type="protein sequence ID" value="Minc3s02399g29854"/>
    <property type="gene ID" value="Minc3s02399g29854"/>
</dbReference>
<name>A0A914MTQ1_MELIC</name>
<reference evidence="3" key="1">
    <citation type="submission" date="2022-11" db="UniProtKB">
        <authorList>
            <consortium name="WormBaseParasite"/>
        </authorList>
    </citation>
    <scope>IDENTIFICATION</scope>
</reference>
<feature type="region of interest" description="Disordered" evidence="1">
    <location>
        <begin position="62"/>
        <end position="130"/>
    </location>
</feature>
<evidence type="ECO:0000313" key="2">
    <source>
        <dbReference type="Proteomes" id="UP000887563"/>
    </source>
</evidence>
<accession>A0A914MTQ1</accession>
<keyword evidence="2" id="KW-1185">Reference proteome</keyword>
<dbReference type="Proteomes" id="UP000887563">
    <property type="component" value="Unplaced"/>
</dbReference>
<feature type="compositionally biased region" description="Basic and acidic residues" evidence="1">
    <location>
        <begin position="68"/>
        <end position="84"/>
    </location>
</feature>